<dbReference type="PANTHER" id="PTHR24028:SF328">
    <property type="entry name" value="CADHERIN-3"/>
    <property type="match status" value="1"/>
</dbReference>
<dbReference type="PRINTS" id="PR00205">
    <property type="entry name" value="CADHERIN"/>
</dbReference>
<dbReference type="Proteomes" id="UP001634394">
    <property type="component" value="Unassembled WGS sequence"/>
</dbReference>
<name>A0ABD3XGA5_SINWO</name>
<gene>
    <name evidence="11" type="ORF">ACJMK2_025215</name>
</gene>
<keyword evidence="7" id="KW-0325">Glycoprotein</keyword>
<evidence type="ECO:0000256" key="8">
    <source>
        <dbReference type="PROSITE-ProRule" id="PRU00043"/>
    </source>
</evidence>
<evidence type="ECO:0000256" key="2">
    <source>
        <dbReference type="ARBA" id="ARBA00022692"/>
    </source>
</evidence>
<keyword evidence="4 8" id="KW-0106">Calcium</keyword>
<sequence>MVTAFDLDSQPLSIYTIGCTLTCTDSGSLLDASSLNVIITDANDNTPQFSQAMYSFTLTVGSTVGTRIGQVIATDRDVSSNNNHVSFTLSSTTVFNIDSGGNIILTGAASLANPYIVTVTAIDSGGLSSTSILQVLVLTNTANSATTTESANDGFFSYTENIAWFSCALALGAGMFGLMGYLLYRYCKMKAVGRFVLQLKHRCKLRVTPGEGGTT</sequence>
<comment type="caution">
    <text evidence="11">The sequence shown here is derived from an EMBL/GenBank/DDBJ whole genome shotgun (WGS) entry which is preliminary data.</text>
</comment>
<evidence type="ECO:0000256" key="1">
    <source>
        <dbReference type="ARBA" id="ARBA00004167"/>
    </source>
</evidence>
<dbReference type="InterPro" id="IPR050174">
    <property type="entry name" value="Protocadherin/Cadherin-CA"/>
</dbReference>
<keyword evidence="3" id="KW-0677">Repeat</keyword>
<evidence type="ECO:0000256" key="3">
    <source>
        <dbReference type="ARBA" id="ARBA00022737"/>
    </source>
</evidence>
<dbReference type="CDD" id="cd11304">
    <property type="entry name" value="Cadherin_repeat"/>
    <property type="match status" value="1"/>
</dbReference>
<evidence type="ECO:0000256" key="4">
    <source>
        <dbReference type="ARBA" id="ARBA00022837"/>
    </source>
</evidence>
<evidence type="ECO:0000256" key="5">
    <source>
        <dbReference type="ARBA" id="ARBA00022989"/>
    </source>
</evidence>
<feature type="domain" description="Cadherin" evidence="10">
    <location>
        <begin position="7"/>
        <end position="49"/>
    </location>
</feature>
<feature type="domain" description="Cadherin" evidence="10">
    <location>
        <begin position="50"/>
        <end position="148"/>
    </location>
</feature>
<evidence type="ECO:0000256" key="7">
    <source>
        <dbReference type="ARBA" id="ARBA00023180"/>
    </source>
</evidence>
<evidence type="ECO:0000256" key="6">
    <source>
        <dbReference type="ARBA" id="ARBA00023136"/>
    </source>
</evidence>
<dbReference type="PROSITE" id="PS00232">
    <property type="entry name" value="CADHERIN_1"/>
    <property type="match status" value="1"/>
</dbReference>
<organism evidence="11 12">
    <name type="scientific">Sinanodonta woodiana</name>
    <name type="common">Chinese pond mussel</name>
    <name type="synonym">Anodonta woodiana</name>
    <dbReference type="NCBI Taxonomy" id="1069815"/>
    <lineage>
        <taxon>Eukaryota</taxon>
        <taxon>Metazoa</taxon>
        <taxon>Spiralia</taxon>
        <taxon>Lophotrochozoa</taxon>
        <taxon>Mollusca</taxon>
        <taxon>Bivalvia</taxon>
        <taxon>Autobranchia</taxon>
        <taxon>Heteroconchia</taxon>
        <taxon>Palaeoheterodonta</taxon>
        <taxon>Unionida</taxon>
        <taxon>Unionoidea</taxon>
        <taxon>Unionidae</taxon>
        <taxon>Unioninae</taxon>
        <taxon>Sinanodonta</taxon>
    </lineage>
</organism>
<accession>A0ABD3XGA5</accession>
<keyword evidence="5 9" id="KW-1133">Transmembrane helix</keyword>
<dbReference type="PROSITE" id="PS50268">
    <property type="entry name" value="CADHERIN_2"/>
    <property type="match status" value="2"/>
</dbReference>
<keyword evidence="6 9" id="KW-0472">Membrane</keyword>
<dbReference type="PANTHER" id="PTHR24028">
    <property type="entry name" value="CADHERIN-87A"/>
    <property type="match status" value="1"/>
</dbReference>
<dbReference type="GO" id="GO:0016020">
    <property type="term" value="C:membrane"/>
    <property type="evidence" value="ECO:0007669"/>
    <property type="project" value="UniProtKB-SubCell"/>
</dbReference>
<proteinExistence type="predicted"/>
<dbReference type="InterPro" id="IPR002126">
    <property type="entry name" value="Cadherin-like_dom"/>
</dbReference>
<evidence type="ECO:0000256" key="9">
    <source>
        <dbReference type="SAM" id="Phobius"/>
    </source>
</evidence>
<dbReference type="SUPFAM" id="SSF49313">
    <property type="entry name" value="Cadherin-like"/>
    <property type="match status" value="1"/>
</dbReference>
<reference evidence="11 12" key="1">
    <citation type="submission" date="2024-11" db="EMBL/GenBank/DDBJ databases">
        <title>Chromosome-level genome assembly of the freshwater bivalve Anodonta woodiana.</title>
        <authorList>
            <person name="Chen X."/>
        </authorList>
    </citation>
    <scope>NUCLEOTIDE SEQUENCE [LARGE SCALE GENOMIC DNA]</scope>
    <source>
        <strain evidence="11">MN2024</strain>
        <tissue evidence="11">Gills</tissue>
    </source>
</reference>
<dbReference type="GO" id="GO:0005509">
    <property type="term" value="F:calcium ion binding"/>
    <property type="evidence" value="ECO:0007669"/>
    <property type="project" value="UniProtKB-UniRule"/>
</dbReference>
<dbReference type="AlphaFoldDB" id="A0ABD3XGA5"/>
<comment type="subcellular location">
    <subcellularLocation>
        <location evidence="1">Membrane</location>
        <topology evidence="1">Single-pass membrane protein</topology>
    </subcellularLocation>
</comment>
<dbReference type="Gene3D" id="2.60.40.60">
    <property type="entry name" value="Cadherins"/>
    <property type="match status" value="2"/>
</dbReference>
<feature type="transmembrane region" description="Helical" evidence="9">
    <location>
        <begin position="162"/>
        <end position="184"/>
    </location>
</feature>
<evidence type="ECO:0000313" key="11">
    <source>
        <dbReference type="EMBL" id="KAL3885117.1"/>
    </source>
</evidence>
<evidence type="ECO:0000259" key="10">
    <source>
        <dbReference type="PROSITE" id="PS50268"/>
    </source>
</evidence>
<dbReference type="EMBL" id="JBJQND010000002">
    <property type="protein sequence ID" value="KAL3885117.1"/>
    <property type="molecule type" value="Genomic_DNA"/>
</dbReference>
<protein>
    <recommendedName>
        <fullName evidence="10">Cadherin domain-containing protein</fullName>
    </recommendedName>
</protein>
<keyword evidence="2 9" id="KW-0812">Transmembrane</keyword>
<dbReference type="InterPro" id="IPR020894">
    <property type="entry name" value="Cadherin_CS"/>
</dbReference>
<keyword evidence="12" id="KW-1185">Reference proteome</keyword>
<dbReference type="InterPro" id="IPR015919">
    <property type="entry name" value="Cadherin-like_sf"/>
</dbReference>
<evidence type="ECO:0000313" key="12">
    <source>
        <dbReference type="Proteomes" id="UP001634394"/>
    </source>
</evidence>